<dbReference type="GO" id="GO:0000398">
    <property type="term" value="P:mRNA splicing, via spliceosome"/>
    <property type="evidence" value="ECO:0007669"/>
    <property type="project" value="InterPro"/>
</dbReference>
<dbReference type="SMART" id="SM00320">
    <property type="entry name" value="WD40"/>
    <property type="match status" value="2"/>
</dbReference>
<evidence type="ECO:0000256" key="1">
    <source>
        <dbReference type="ARBA" id="ARBA00025726"/>
    </source>
</evidence>
<accession>A0A0C2N2Z6</accession>
<dbReference type="GO" id="GO:0071013">
    <property type="term" value="C:catalytic step 2 spliceosome"/>
    <property type="evidence" value="ECO:0007669"/>
    <property type="project" value="TreeGrafter"/>
</dbReference>
<dbReference type="AlphaFoldDB" id="A0A0C2N2Z6"/>
<organism evidence="3 4">
    <name type="scientific">Thelohanellus kitauei</name>
    <name type="common">Myxosporean</name>
    <dbReference type="NCBI Taxonomy" id="669202"/>
    <lineage>
        <taxon>Eukaryota</taxon>
        <taxon>Metazoa</taxon>
        <taxon>Cnidaria</taxon>
        <taxon>Myxozoa</taxon>
        <taxon>Myxosporea</taxon>
        <taxon>Bivalvulida</taxon>
        <taxon>Platysporina</taxon>
        <taxon>Myxobolidae</taxon>
        <taxon>Thelohanellus</taxon>
    </lineage>
</organism>
<dbReference type="InterPro" id="IPR036322">
    <property type="entry name" value="WD40_repeat_dom_sf"/>
</dbReference>
<evidence type="ECO:0000313" key="3">
    <source>
        <dbReference type="EMBL" id="KII70710.1"/>
    </source>
</evidence>
<dbReference type="InterPro" id="IPR001680">
    <property type="entry name" value="WD40_rpt"/>
</dbReference>
<dbReference type="OMA" id="QMTIINV"/>
<dbReference type="OrthoDB" id="10256122at2759"/>
<dbReference type="PROSITE" id="PS50082">
    <property type="entry name" value="WD_REPEATS_2"/>
    <property type="match status" value="1"/>
</dbReference>
<dbReference type="PANTHER" id="PTHR19923">
    <property type="entry name" value="WD40 REPEAT PROTEINPRL1/PRL2-RELATED"/>
    <property type="match status" value="1"/>
</dbReference>
<evidence type="ECO:0000313" key="4">
    <source>
        <dbReference type="Proteomes" id="UP000031668"/>
    </source>
</evidence>
<dbReference type="GO" id="GO:0071011">
    <property type="term" value="C:precatalytic spliceosome"/>
    <property type="evidence" value="ECO:0007669"/>
    <property type="project" value="TreeGrafter"/>
</dbReference>
<name>A0A0C2N2Z6_THEKT</name>
<feature type="repeat" description="WD" evidence="2">
    <location>
        <begin position="23"/>
        <end position="63"/>
    </location>
</feature>
<keyword evidence="2" id="KW-0853">WD repeat</keyword>
<reference evidence="3 4" key="1">
    <citation type="journal article" date="2014" name="Genome Biol. Evol.">
        <title>The genome of the myxosporean Thelohanellus kitauei shows adaptations to nutrient acquisition within its fish host.</title>
        <authorList>
            <person name="Yang Y."/>
            <person name="Xiong J."/>
            <person name="Zhou Z."/>
            <person name="Huo F."/>
            <person name="Miao W."/>
            <person name="Ran C."/>
            <person name="Liu Y."/>
            <person name="Zhang J."/>
            <person name="Feng J."/>
            <person name="Wang M."/>
            <person name="Wang M."/>
            <person name="Wang L."/>
            <person name="Yao B."/>
        </authorList>
    </citation>
    <scope>NUCLEOTIDE SEQUENCE [LARGE SCALE GENOMIC DNA]</scope>
    <source>
        <strain evidence="3">Wuqing</strain>
    </source>
</reference>
<dbReference type="PANTHER" id="PTHR19923:SF0">
    <property type="entry name" value="PLEIOTROPIC REGULATOR 1"/>
    <property type="match status" value="1"/>
</dbReference>
<gene>
    <name evidence="3" type="ORF">RF11_09045</name>
</gene>
<comment type="caution">
    <text evidence="3">The sequence shown here is derived from an EMBL/GenBank/DDBJ whole genome shotgun (WGS) entry which is preliminary data.</text>
</comment>
<dbReference type="Proteomes" id="UP000031668">
    <property type="component" value="Unassembled WGS sequence"/>
</dbReference>
<dbReference type="SUPFAM" id="SSF50978">
    <property type="entry name" value="WD40 repeat-like"/>
    <property type="match status" value="1"/>
</dbReference>
<dbReference type="EMBL" id="JWZT01001987">
    <property type="protein sequence ID" value="KII70710.1"/>
    <property type="molecule type" value="Genomic_DNA"/>
</dbReference>
<dbReference type="PROSITE" id="PS50294">
    <property type="entry name" value="WD_REPEATS_REGION"/>
    <property type="match status" value="1"/>
</dbReference>
<dbReference type="GO" id="GO:0000974">
    <property type="term" value="C:Prp19 complex"/>
    <property type="evidence" value="ECO:0007669"/>
    <property type="project" value="TreeGrafter"/>
</dbReference>
<dbReference type="Gene3D" id="2.130.10.10">
    <property type="entry name" value="YVTN repeat-like/Quinoprotein amine dehydrogenase"/>
    <property type="match status" value="1"/>
</dbReference>
<comment type="similarity">
    <text evidence="1">Belongs to the WD repeat PRL1/PRL2 family.</text>
</comment>
<dbReference type="Pfam" id="PF00400">
    <property type="entry name" value="WD40"/>
    <property type="match status" value="2"/>
</dbReference>
<protein>
    <submittedName>
        <fullName evidence="3">Pleiotropic regulator 1</fullName>
    </submittedName>
</protein>
<dbReference type="InterPro" id="IPR015943">
    <property type="entry name" value="WD40/YVTN_repeat-like_dom_sf"/>
</dbReference>
<sequence>MASASPHNIKQWKLPNGELIQTLKGHNSIINCLTMNEDDVLISGGDDGTLCFWDWKTGYNFDSKRTILQPGSLDPEAGIFALGFDLSGSRLISCEADKSIKIYKEDEEATEETHPIKMKSNIIKATGF</sequence>
<dbReference type="InterPro" id="IPR045241">
    <property type="entry name" value="Prp46/PLRG1-like"/>
</dbReference>
<keyword evidence="4" id="KW-1185">Reference proteome</keyword>
<evidence type="ECO:0000256" key="2">
    <source>
        <dbReference type="PROSITE-ProRule" id="PRU00221"/>
    </source>
</evidence>
<proteinExistence type="inferred from homology"/>